<name>A0A3B1JRZ1_ASTMX</name>
<dbReference type="Gene3D" id="3.60.10.10">
    <property type="entry name" value="Endonuclease/exonuclease/phosphatase"/>
    <property type="match status" value="1"/>
</dbReference>
<accession>A0A3B1JRZ1</accession>
<reference evidence="3" key="1">
    <citation type="submission" date="2013-03" db="EMBL/GenBank/DDBJ databases">
        <authorList>
            <person name="Jeffery W."/>
            <person name="Warren W."/>
            <person name="Wilson R.K."/>
        </authorList>
    </citation>
    <scope>NUCLEOTIDE SEQUENCE</scope>
    <source>
        <strain evidence="3">female</strain>
    </source>
</reference>
<evidence type="ECO:0000313" key="3">
    <source>
        <dbReference type="Proteomes" id="UP000018467"/>
    </source>
</evidence>
<sequence length="932" mass="105405">MITDQNFDVLCLTETWIRPNEYVALNEATPAGYNYIHNPRLSGRGGGVCILFRNTLVSNQKHYDNFTSFELLYTSIINPVTKKNAFTLINIYRPPGPYLEFLKEFSDFVTDLAVSNDKVIIVGDFNIHFEKLDDPLKKAFTSILDSVGIVQNITGPTHYCNHTLDLVLTLGVSIDNPNIRSQTSAISDHYLISFKLHLSHNIRTSPSYSVKRSITPFTAQQFTDKLPDLSTIMYFPVDPVELDKLTEGLENTFRSTLDVVAPFKHKIERHKKLAPWYNDQTRTLKQLVRNLERKYRSTKLEVFHSAWKDSLAKYRKELNKARSAYLASQIEINKNNPRVLFSVISKLTKSQAGTEPQIPAIHTSNDFMDFFDSKIENIRDKIKQINITSSLSSGLADLEQNPVTEVRLEVFNPLPQLELEKIISSSNSTTCTLDAVPTKLLKQVLPDLIKPLLIIVNSSLTLGHVPKAFKTAVIKPLIKKPNLDPSVLSNYRPISNLPFISKILEKAVAQQLCSYLQRNQIYEKFQSGFRPHHSTETALVKITNDLLIAADQGCVSLLVLLDLSAAFDTIDHTILLERLENMVGVTGTALAWFKSYLTDRYQFVRINDMSSSHTKVRYGIPQGSILGPLLFTLYMLPLGKVIRKHDVNFHCYADDTQLFISAKPDDRVRLKKIEDCVKDVKLWMSHNFLLLNSDKTEVLLLGPKAARNKLSDLMLNLADFSVTPGSAAKNLGFIIDSDLAFDKHISNVTRTAFLHLRNIAKLRNSLSLHDAEKLVHAFITSRLDYCNALLSGCSGSNLNKLQLVQNAAARVLTKTRKFDHISPVLSALHWLPVKFRIDYKILLLTYKALHGLAPEYLRDLISYYEPPRLLRSQGAGFLVVPKIQKSSAGGRAFSYKAPQLWNNLPEYVRDSDTVSIFKSRLKTFLFSLAFGN</sequence>
<dbReference type="GO" id="GO:0003824">
    <property type="term" value="F:catalytic activity"/>
    <property type="evidence" value="ECO:0007669"/>
    <property type="project" value="InterPro"/>
</dbReference>
<dbReference type="Pfam" id="PF03372">
    <property type="entry name" value="Exo_endo_phos"/>
    <property type="match status" value="1"/>
</dbReference>
<dbReference type="CDD" id="cd01650">
    <property type="entry name" value="RT_nLTR_like"/>
    <property type="match status" value="1"/>
</dbReference>
<dbReference type="Bgee" id="ENSAMXG00000040632">
    <property type="expression patterns" value="Expressed in intestine and 10 other cell types or tissues"/>
</dbReference>
<evidence type="ECO:0000313" key="2">
    <source>
        <dbReference type="Ensembl" id="ENSAMXP00000044511.1"/>
    </source>
</evidence>
<dbReference type="PANTHER" id="PTHR33332">
    <property type="entry name" value="REVERSE TRANSCRIPTASE DOMAIN-CONTAINING PROTEIN"/>
    <property type="match status" value="1"/>
</dbReference>
<keyword evidence="3" id="KW-1185">Reference proteome</keyword>
<dbReference type="STRING" id="7994.ENSAMXP00000044511"/>
<dbReference type="SUPFAM" id="SSF56672">
    <property type="entry name" value="DNA/RNA polymerases"/>
    <property type="match status" value="1"/>
</dbReference>
<reference evidence="2" key="4">
    <citation type="submission" date="2025-09" db="UniProtKB">
        <authorList>
            <consortium name="Ensembl"/>
        </authorList>
    </citation>
    <scope>IDENTIFICATION</scope>
</reference>
<organism evidence="2 3">
    <name type="scientific">Astyanax mexicanus</name>
    <name type="common">Blind cave fish</name>
    <name type="synonym">Astyanax fasciatus mexicanus</name>
    <dbReference type="NCBI Taxonomy" id="7994"/>
    <lineage>
        <taxon>Eukaryota</taxon>
        <taxon>Metazoa</taxon>
        <taxon>Chordata</taxon>
        <taxon>Craniata</taxon>
        <taxon>Vertebrata</taxon>
        <taxon>Euteleostomi</taxon>
        <taxon>Actinopterygii</taxon>
        <taxon>Neopterygii</taxon>
        <taxon>Teleostei</taxon>
        <taxon>Ostariophysi</taxon>
        <taxon>Characiformes</taxon>
        <taxon>Characoidei</taxon>
        <taxon>Acestrorhamphidae</taxon>
        <taxon>Acestrorhamphinae</taxon>
        <taxon>Astyanax</taxon>
    </lineage>
</organism>
<feature type="domain" description="Reverse transcriptase" evidence="1">
    <location>
        <begin position="458"/>
        <end position="735"/>
    </location>
</feature>
<reference evidence="2" key="3">
    <citation type="submission" date="2025-08" db="UniProtKB">
        <authorList>
            <consortium name="Ensembl"/>
        </authorList>
    </citation>
    <scope>IDENTIFICATION</scope>
</reference>
<dbReference type="PROSITE" id="PS50878">
    <property type="entry name" value="RT_POL"/>
    <property type="match status" value="1"/>
</dbReference>
<dbReference type="InterPro" id="IPR043502">
    <property type="entry name" value="DNA/RNA_pol_sf"/>
</dbReference>
<dbReference type="Ensembl" id="ENSAMXT00000042516.1">
    <property type="protein sequence ID" value="ENSAMXP00000044511.1"/>
    <property type="gene ID" value="ENSAMXG00000040632.1"/>
</dbReference>
<dbReference type="Proteomes" id="UP000018467">
    <property type="component" value="Unassembled WGS sequence"/>
</dbReference>
<proteinExistence type="predicted"/>
<dbReference type="SUPFAM" id="SSF56219">
    <property type="entry name" value="DNase I-like"/>
    <property type="match status" value="1"/>
</dbReference>
<protein>
    <recommendedName>
        <fullName evidence="1">Reverse transcriptase domain-containing protein</fullName>
    </recommendedName>
</protein>
<dbReference type="InterPro" id="IPR005135">
    <property type="entry name" value="Endo/exonuclease/phosphatase"/>
</dbReference>
<dbReference type="Pfam" id="PF00078">
    <property type="entry name" value="RVT_1"/>
    <property type="match status" value="1"/>
</dbReference>
<evidence type="ECO:0000259" key="1">
    <source>
        <dbReference type="PROSITE" id="PS50878"/>
    </source>
</evidence>
<dbReference type="InterPro" id="IPR036691">
    <property type="entry name" value="Endo/exonu/phosph_ase_sf"/>
</dbReference>
<dbReference type="InParanoid" id="A0A3B1JRZ1"/>
<dbReference type="AlphaFoldDB" id="A0A3B1JRZ1"/>
<reference evidence="3" key="2">
    <citation type="journal article" date="2014" name="Nat. Commun.">
        <title>The cavefish genome reveals candidate genes for eye loss.</title>
        <authorList>
            <person name="McGaugh S.E."/>
            <person name="Gross J.B."/>
            <person name="Aken B."/>
            <person name="Blin M."/>
            <person name="Borowsky R."/>
            <person name="Chalopin D."/>
            <person name="Hinaux H."/>
            <person name="Jeffery W.R."/>
            <person name="Keene A."/>
            <person name="Ma L."/>
            <person name="Minx P."/>
            <person name="Murphy D."/>
            <person name="O'Quin K.E."/>
            <person name="Retaux S."/>
            <person name="Rohner N."/>
            <person name="Searle S.M."/>
            <person name="Stahl B.A."/>
            <person name="Tabin C."/>
            <person name="Volff J.N."/>
            <person name="Yoshizawa M."/>
            <person name="Warren W.C."/>
        </authorList>
    </citation>
    <scope>NUCLEOTIDE SEQUENCE [LARGE SCALE GENOMIC DNA]</scope>
    <source>
        <strain evidence="3">female</strain>
    </source>
</reference>
<dbReference type="InterPro" id="IPR000477">
    <property type="entry name" value="RT_dom"/>
</dbReference>
<dbReference type="GeneTree" id="ENSGT01140000282554"/>